<evidence type="ECO:0000313" key="9">
    <source>
        <dbReference type="Proteomes" id="UP000287239"/>
    </source>
</evidence>
<keyword evidence="2" id="KW-1003">Cell membrane</keyword>
<evidence type="ECO:0000256" key="6">
    <source>
        <dbReference type="SAM" id="Phobius"/>
    </source>
</evidence>
<dbReference type="GeneID" id="98567198"/>
<dbReference type="EMBL" id="NGJU01000002">
    <property type="protein sequence ID" value="RST97529.1"/>
    <property type="molecule type" value="Genomic_DNA"/>
</dbReference>
<evidence type="ECO:0000256" key="3">
    <source>
        <dbReference type="ARBA" id="ARBA00022692"/>
    </source>
</evidence>
<feature type="transmembrane region" description="Helical" evidence="6">
    <location>
        <begin position="12"/>
        <end position="31"/>
    </location>
</feature>
<keyword evidence="9" id="KW-1185">Reference proteome</keyword>
<evidence type="ECO:0000256" key="2">
    <source>
        <dbReference type="ARBA" id="ARBA00022475"/>
    </source>
</evidence>
<comment type="subcellular location">
    <subcellularLocation>
        <location evidence="1">Cell membrane</location>
        <topology evidence="1">Multi-pass membrane protein</topology>
    </subcellularLocation>
</comment>
<dbReference type="OrthoDB" id="3243324at2"/>
<accession>A0A429ZV07</accession>
<dbReference type="RefSeq" id="WP_126778277.1">
    <property type="nucleotide sequence ID" value="NZ_CAUQJP010000005.1"/>
</dbReference>
<evidence type="ECO:0000259" key="7">
    <source>
        <dbReference type="Pfam" id="PF13396"/>
    </source>
</evidence>
<evidence type="ECO:0000313" key="8">
    <source>
        <dbReference type="EMBL" id="RST97529.1"/>
    </source>
</evidence>
<evidence type="ECO:0000256" key="1">
    <source>
        <dbReference type="ARBA" id="ARBA00004651"/>
    </source>
</evidence>
<keyword evidence="4 6" id="KW-1133">Transmembrane helix</keyword>
<sequence>MNTLTKSQFINYLPLLIPLILIQLSLAIWTGRQILKQNSFFYLNRALWLIIVLFLQFFGPVAYLVFGKKEKL</sequence>
<comment type="caution">
    <text evidence="8">The sequence shown here is derived from an EMBL/GenBank/DDBJ whole genome shotgun (WGS) entry which is preliminary data.</text>
</comment>
<feature type="transmembrane region" description="Helical" evidence="6">
    <location>
        <begin position="46"/>
        <end position="66"/>
    </location>
</feature>
<protein>
    <recommendedName>
        <fullName evidence="7">Cardiolipin synthase N-terminal domain-containing protein</fullName>
    </recommendedName>
</protein>
<dbReference type="GO" id="GO:0005886">
    <property type="term" value="C:plasma membrane"/>
    <property type="evidence" value="ECO:0007669"/>
    <property type="project" value="UniProtKB-SubCell"/>
</dbReference>
<evidence type="ECO:0000256" key="4">
    <source>
        <dbReference type="ARBA" id="ARBA00022989"/>
    </source>
</evidence>
<evidence type="ECO:0000256" key="5">
    <source>
        <dbReference type="ARBA" id="ARBA00023136"/>
    </source>
</evidence>
<organism evidence="8 9">
    <name type="scientific">Vagococcus salmoninarum</name>
    <dbReference type="NCBI Taxonomy" id="2739"/>
    <lineage>
        <taxon>Bacteria</taxon>
        <taxon>Bacillati</taxon>
        <taxon>Bacillota</taxon>
        <taxon>Bacilli</taxon>
        <taxon>Lactobacillales</taxon>
        <taxon>Enterococcaceae</taxon>
        <taxon>Vagococcus</taxon>
    </lineage>
</organism>
<dbReference type="Pfam" id="PF13396">
    <property type="entry name" value="PLDc_N"/>
    <property type="match status" value="1"/>
</dbReference>
<gene>
    <name evidence="8" type="ORF">CBF35_02355</name>
</gene>
<keyword evidence="3 6" id="KW-0812">Transmembrane</keyword>
<proteinExistence type="predicted"/>
<dbReference type="AlphaFoldDB" id="A0A429ZV07"/>
<name>A0A429ZV07_9ENTE</name>
<dbReference type="Proteomes" id="UP000287239">
    <property type="component" value="Unassembled WGS sequence"/>
</dbReference>
<dbReference type="InterPro" id="IPR027379">
    <property type="entry name" value="CLS_N"/>
</dbReference>
<reference evidence="8 9" key="1">
    <citation type="submission" date="2017-05" db="EMBL/GenBank/DDBJ databases">
        <title>Vagococcus spp. assemblies.</title>
        <authorList>
            <person name="Gulvik C.A."/>
        </authorList>
    </citation>
    <scope>NUCLEOTIDE SEQUENCE [LARGE SCALE GENOMIC DNA]</scope>
    <source>
        <strain evidence="8 9">NCFB 2777</strain>
    </source>
</reference>
<keyword evidence="5 6" id="KW-0472">Membrane</keyword>
<feature type="domain" description="Cardiolipin synthase N-terminal" evidence="7">
    <location>
        <begin position="26"/>
        <end position="67"/>
    </location>
</feature>